<name>A0A2P2PTB8_RHIMU</name>
<reference evidence="1" key="1">
    <citation type="submission" date="2018-02" db="EMBL/GenBank/DDBJ databases">
        <title>Rhizophora mucronata_Transcriptome.</title>
        <authorList>
            <person name="Meera S.P."/>
            <person name="Sreeshan A."/>
            <person name="Augustine A."/>
        </authorList>
    </citation>
    <scope>NUCLEOTIDE SEQUENCE</scope>
    <source>
        <tissue evidence="1">Leaf</tissue>
    </source>
</reference>
<evidence type="ECO:0000313" key="1">
    <source>
        <dbReference type="EMBL" id="MBX57986.1"/>
    </source>
</evidence>
<accession>A0A2P2PTB8</accession>
<proteinExistence type="predicted"/>
<sequence length="62" mass="6906">MAPVLQRASTLVIEFVSSLSIDFARPLIVFPPPRPTFPLTQPNPTQPIVLVILNPRIYGRPI</sequence>
<dbReference type="AlphaFoldDB" id="A0A2P2PTB8"/>
<dbReference type="EMBL" id="GGEC01077502">
    <property type="protein sequence ID" value="MBX57986.1"/>
    <property type="molecule type" value="Transcribed_RNA"/>
</dbReference>
<protein>
    <submittedName>
        <fullName evidence="1">Uncharacterized protein</fullName>
    </submittedName>
</protein>
<organism evidence="1">
    <name type="scientific">Rhizophora mucronata</name>
    <name type="common">Asiatic mangrove</name>
    <dbReference type="NCBI Taxonomy" id="61149"/>
    <lineage>
        <taxon>Eukaryota</taxon>
        <taxon>Viridiplantae</taxon>
        <taxon>Streptophyta</taxon>
        <taxon>Embryophyta</taxon>
        <taxon>Tracheophyta</taxon>
        <taxon>Spermatophyta</taxon>
        <taxon>Magnoliopsida</taxon>
        <taxon>eudicotyledons</taxon>
        <taxon>Gunneridae</taxon>
        <taxon>Pentapetalae</taxon>
        <taxon>rosids</taxon>
        <taxon>fabids</taxon>
        <taxon>Malpighiales</taxon>
        <taxon>Rhizophoraceae</taxon>
        <taxon>Rhizophora</taxon>
    </lineage>
</organism>